<name>A0ABW6B0L5_9SPHI</name>
<evidence type="ECO:0000256" key="2">
    <source>
        <dbReference type="ARBA" id="ARBA00022448"/>
    </source>
</evidence>
<evidence type="ECO:0000259" key="9">
    <source>
        <dbReference type="Pfam" id="PF07715"/>
    </source>
</evidence>
<dbReference type="InterPro" id="IPR037066">
    <property type="entry name" value="Plug_dom_sf"/>
</dbReference>
<evidence type="ECO:0000256" key="1">
    <source>
        <dbReference type="ARBA" id="ARBA00004571"/>
    </source>
</evidence>
<dbReference type="InterPro" id="IPR023996">
    <property type="entry name" value="TonB-dep_OMP_SusC/RagA"/>
</dbReference>
<dbReference type="Gene3D" id="2.40.170.20">
    <property type="entry name" value="TonB-dependent receptor, beta-barrel domain"/>
    <property type="match status" value="1"/>
</dbReference>
<comment type="similarity">
    <text evidence="7">Belongs to the TonB-dependent receptor family.</text>
</comment>
<dbReference type="PROSITE" id="PS52016">
    <property type="entry name" value="TONB_DEPENDENT_REC_3"/>
    <property type="match status" value="1"/>
</dbReference>
<dbReference type="InterPro" id="IPR008969">
    <property type="entry name" value="CarboxyPept-like_regulatory"/>
</dbReference>
<feature type="chain" id="PRO_5045576808" evidence="8">
    <location>
        <begin position="22"/>
        <end position="1061"/>
    </location>
</feature>
<proteinExistence type="inferred from homology"/>
<protein>
    <submittedName>
        <fullName evidence="10">SusC/RagA family TonB-linked outer membrane protein</fullName>
    </submittedName>
</protein>
<comment type="subcellular location">
    <subcellularLocation>
        <location evidence="1 7">Cell outer membrane</location>
        <topology evidence="1 7">Multi-pass membrane protein</topology>
    </subcellularLocation>
</comment>
<evidence type="ECO:0000313" key="10">
    <source>
        <dbReference type="EMBL" id="MFD2963030.1"/>
    </source>
</evidence>
<comment type="caution">
    <text evidence="10">The sequence shown here is derived from an EMBL/GenBank/DDBJ whole genome shotgun (WGS) entry which is preliminary data.</text>
</comment>
<accession>A0ABW6B0L5</accession>
<organism evidence="10 11">
    <name type="scientific">Olivibacter jilunii</name>
    <dbReference type="NCBI Taxonomy" id="985016"/>
    <lineage>
        <taxon>Bacteria</taxon>
        <taxon>Pseudomonadati</taxon>
        <taxon>Bacteroidota</taxon>
        <taxon>Sphingobacteriia</taxon>
        <taxon>Sphingobacteriales</taxon>
        <taxon>Sphingobacteriaceae</taxon>
        <taxon>Olivibacter</taxon>
    </lineage>
</organism>
<keyword evidence="4 7" id="KW-0812">Transmembrane</keyword>
<dbReference type="SUPFAM" id="SSF49464">
    <property type="entry name" value="Carboxypeptidase regulatory domain-like"/>
    <property type="match status" value="1"/>
</dbReference>
<sequence length="1061" mass="119515">MKTALCSLLLILVGATIHVQSQTLTGKVLDRENQQPLPWVTVQSLKTAEVVRTDSLGNFHLLKRAVGDSIRASLMGYETVTLELTDLSKPIRLLLAKSAQTLEEVTISTGYYSLPKERATGAFTQLDNELLNRSVSTDIISRLEGVTNSLAFDHRNTSQSQPELRVRGLGSLYANNSPLIVLDNFPYEGDINNINPNDIENITILKDAAAASIWGARAGNGVIVINTKKGRYQQPVSINLVSNVQLAQRPDLFYNPNFSRSVDFLEVEHALFENGFYQENDWTALTPAVEALIAYRDGQLDDAGLRQRWDEFAATDVRQEAQDLLYRHAINQQYALNLRGGGEKYLFYTSAGFDKNLSSTVGNSFQRISLNFNNTFEVSSALEISAALAYLQTRAENNGLELSGILSGANQQLYPYANLLDAEGNPAMIARNYRSSYIDGAVSEGLLDWSYRPMKERALFDNVQRGSEVRLNTGLNYRFLKHFNLDIKYQYQRLLSRSRDYDDPDSYRVRNLVNMYTQADGTRVFPEGAILKLNNTETQAHSLRGQLNYNQQFDGQEISVLAGAEVREARTKGDGIEYYGYDDEVLTFQQQFDFVTRYPTRPRATARLPLPLASITEGLDRFVSAFVNAAYTYQQKYTLSASARWDASNLFGVKTNQRVVPLWSVGAKWRLDKEAFYDFESLPSLALRVTYGYNGNIDRSMTAFNTAVYSTNTTTGLRQASIRNVGNPNLRWERIGTLNLGLDFETKNGFLQGTVDYFIKNGKDLLGDVLVDPTMGYDISFVNAFRINNAGLRTQGFDVQLGADLVKRRLGWRMDILANYVRNKVTEYNGPENLLGFSSNYGIPPQKGKSLDAFYSIPWYGLDGQTGDPLVMVDGVLGTDYANYWRTVDSYDDLIYSGLTFPPFSGSWRNTFSYKSWALSFNITFKTGYHFRQSAISYASLLNSRVGHRDLEYRWQQPGDERWTTVPSLPLNVNSNRENSYLTAEILVHRGDHIRLQDINLSYRFVAAELRSLGIKSAKLFAYANNLAILWRANKLGVDPDRPNATLLPPRMLALGLNLNF</sequence>
<dbReference type="EMBL" id="JBHUPA010000007">
    <property type="protein sequence ID" value="MFD2963030.1"/>
    <property type="molecule type" value="Genomic_DNA"/>
</dbReference>
<dbReference type="NCBIfam" id="TIGR04056">
    <property type="entry name" value="OMP_RagA_SusC"/>
    <property type="match status" value="1"/>
</dbReference>
<feature type="domain" description="TonB-dependent receptor plug" evidence="9">
    <location>
        <begin position="116"/>
        <end position="222"/>
    </location>
</feature>
<keyword evidence="6 7" id="KW-0998">Cell outer membrane</keyword>
<evidence type="ECO:0000256" key="4">
    <source>
        <dbReference type="ARBA" id="ARBA00022692"/>
    </source>
</evidence>
<keyword evidence="3 7" id="KW-1134">Transmembrane beta strand</keyword>
<dbReference type="Proteomes" id="UP001597560">
    <property type="component" value="Unassembled WGS sequence"/>
</dbReference>
<evidence type="ECO:0000256" key="6">
    <source>
        <dbReference type="ARBA" id="ARBA00023237"/>
    </source>
</evidence>
<dbReference type="SUPFAM" id="SSF56935">
    <property type="entry name" value="Porins"/>
    <property type="match status" value="1"/>
</dbReference>
<evidence type="ECO:0000256" key="5">
    <source>
        <dbReference type="ARBA" id="ARBA00023136"/>
    </source>
</evidence>
<evidence type="ECO:0000256" key="7">
    <source>
        <dbReference type="PROSITE-ProRule" id="PRU01360"/>
    </source>
</evidence>
<dbReference type="InterPro" id="IPR012910">
    <property type="entry name" value="Plug_dom"/>
</dbReference>
<dbReference type="Pfam" id="PF07715">
    <property type="entry name" value="Plug"/>
    <property type="match status" value="1"/>
</dbReference>
<feature type="signal peptide" evidence="8">
    <location>
        <begin position="1"/>
        <end position="21"/>
    </location>
</feature>
<dbReference type="Pfam" id="PF13715">
    <property type="entry name" value="CarbopepD_reg_2"/>
    <property type="match status" value="1"/>
</dbReference>
<dbReference type="InterPro" id="IPR039426">
    <property type="entry name" value="TonB-dep_rcpt-like"/>
</dbReference>
<gene>
    <name evidence="10" type="ORF">ACFS6J_14615</name>
</gene>
<evidence type="ECO:0000256" key="8">
    <source>
        <dbReference type="SAM" id="SignalP"/>
    </source>
</evidence>
<dbReference type="NCBIfam" id="TIGR04057">
    <property type="entry name" value="SusC_RagA_signa"/>
    <property type="match status" value="1"/>
</dbReference>
<evidence type="ECO:0000313" key="11">
    <source>
        <dbReference type="Proteomes" id="UP001597560"/>
    </source>
</evidence>
<keyword evidence="2 7" id="KW-0813">Transport</keyword>
<dbReference type="RefSeq" id="WP_377611301.1">
    <property type="nucleotide sequence ID" value="NZ_JBHUPA010000007.1"/>
</dbReference>
<dbReference type="InterPro" id="IPR023997">
    <property type="entry name" value="TonB-dep_OMP_SusC/RagA_CS"/>
</dbReference>
<keyword evidence="5 7" id="KW-0472">Membrane</keyword>
<dbReference type="InterPro" id="IPR036942">
    <property type="entry name" value="Beta-barrel_TonB_sf"/>
</dbReference>
<keyword evidence="11" id="KW-1185">Reference proteome</keyword>
<reference evidence="11" key="1">
    <citation type="journal article" date="2019" name="Int. J. Syst. Evol. Microbiol.">
        <title>The Global Catalogue of Microorganisms (GCM) 10K type strain sequencing project: providing services to taxonomists for standard genome sequencing and annotation.</title>
        <authorList>
            <consortium name="The Broad Institute Genomics Platform"/>
            <consortium name="The Broad Institute Genome Sequencing Center for Infectious Disease"/>
            <person name="Wu L."/>
            <person name="Ma J."/>
        </authorList>
    </citation>
    <scope>NUCLEOTIDE SEQUENCE [LARGE SCALE GENOMIC DNA]</scope>
    <source>
        <strain evidence="11">KCTC 23098</strain>
    </source>
</reference>
<keyword evidence="8" id="KW-0732">Signal</keyword>
<dbReference type="Gene3D" id="2.170.130.10">
    <property type="entry name" value="TonB-dependent receptor, plug domain"/>
    <property type="match status" value="1"/>
</dbReference>
<evidence type="ECO:0000256" key="3">
    <source>
        <dbReference type="ARBA" id="ARBA00022452"/>
    </source>
</evidence>